<feature type="compositionally biased region" description="Acidic residues" evidence="1">
    <location>
        <begin position="208"/>
        <end position="224"/>
    </location>
</feature>
<evidence type="ECO:0000313" key="2">
    <source>
        <dbReference type="EMBL" id="EJT48558.1"/>
    </source>
</evidence>
<dbReference type="KEGG" id="tasa:A1Q1_02466"/>
<organism evidence="2 3">
    <name type="scientific">Trichosporon asahii var. asahii (strain ATCC 90039 / CBS 2479 / JCM 2466 / KCTC 7840 / NBRC 103889/ NCYC 2677 / UAMH 7654)</name>
    <name type="common">Yeast</name>
    <dbReference type="NCBI Taxonomy" id="1186058"/>
    <lineage>
        <taxon>Eukaryota</taxon>
        <taxon>Fungi</taxon>
        <taxon>Dikarya</taxon>
        <taxon>Basidiomycota</taxon>
        <taxon>Agaricomycotina</taxon>
        <taxon>Tremellomycetes</taxon>
        <taxon>Trichosporonales</taxon>
        <taxon>Trichosporonaceae</taxon>
        <taxon>Trichosporon</taxon>
    </lineage>
</organism>
<accession>J5QQG8</accession>
<feature type="compositionally biased region" description="Basic and acidic residues" evidence="1">
    <location>
        <begin position="35"/>
        <end position="49"/>
    </location>
</feature>
<comment type="caution">
    <text evidence="2">The sequence shown here is derived from an EMBL/GenBank/DDBJ whole genome shotgun (WGS) entry which is preliminary data.</text>
</comment>
<reference evidence="2 3" key="1">
    <citation type="journal article" date="2012" name="Eukaryot. Cell">
        <title>Draft genome sequence of CBS 2479, the standard type strain of Trichosporon asahii.</title>
        <authorList>
            <person name="Yang R.Y."/>
            <person name="Li H.T."/>
            <person name="Zhu H."/>
            <person name="Zhou G.P."/>
            <person name="Wang M."/>
            <person name="Wang L."/>
        </authorList>
    </citation>
    <scope>NUCLEOTIDE SEQUENCE [LARGE SCALE GENOMIC DNA]</scope>
    <source>
        <strain evidence="3">ATCC 90039 / CBS 2479 / JCM 2466 / KCTC 7840 / NCYC 2677 / UAMH 7654</strain>
    </source>
</reference>
<name>J5QQG8_TRIAS</name>
<dbReference type="HOGENOM" id="CLU_432919_0_0_1"/>
<feature type="region of interest" description="Disordered" evidence="1">
    <location>
        <begin position="1"/>
        <end position="70"/>
    </location>
</feature>
<feature type="region of interest" description="Disordered" evidence="1">
    <location>
        <begin position="342"/>
        <end position="415"/>
    </location>
</feature>
<feature type="compositionally biased region" description="Basic and acidic residues" evidence="1">
    <location>
        <begin position="347"/>
        <end position="359"/>
    </location>
</feature>
<feature type="compositionally biased region" description="Polar residues" evidence="1">
    <location>
        <begin position="254"/>
        <end position="264"/>
    </location>
</feature>
<dbReference type="VEuPathDB" id="FungiDB:A1Q1_02466"/>
<feature type="compositionally biased region" description="Polar residues" evidence="1">
    <location>
        <begin position="121"/>
        <end position="136"/>
    </location>
</feature>
<proteinExistence type="predicted"/>
<dbReference type="AlphaFoldDB" id="J5QQG8"/>
<gene>
    <name evidence="2" type="ORF">A1Q1_02466</name>
</gene>
<sequence>MSAHPTGGIPSGYPFDDHYVDPVSENGTWSDEDEERKASSIGHDDHADMESLFGGYDEDEPSPGLHMDSPFTQAIDVAIREQLAEPPIYADSPGYANAPTPVTPTRCGHVNDEEEIRQDSDSLNSEYNSANDNWVTAPTPETPCPSRSSRPSRQVQKKVYSEVLEDLTEEGDEDSDEEDEEDEEGAEEDEDGDDGEADEHDNTHEVGGEAEEDDMDAEEEDDPDYVPPVAPSPALTAATSNPDIDAWRAGCRSGPSTEEASNNIRSPIVRSRRSSASRDALESHIESSRAHLRRERRRFERAESCVSGFSDDEDDEDDLIPRQSALNAVGVAIANISRHVFRRPKTKKFDKEPENRRPDTPSGSRGPRNRSDSVVSGFPLPAPGSLAASTSKRRSSSPVVSSRRRLTINTSSANHDVSLPPGSAIFLPGGPASSPAGGAMVPWQQAATGISPMNTALNSLQQSLNSLGVGTPTIPTFGLTATSAPIVNISIQNNFHLAASPIQPVPPPDPFLTGAQDALAPFNPLQPSAERAGDEHVIGAQGEDMRVPAHYNPSSQNCVCLPCSVRRAILANPDSAMHLRDARQEHHLMLRTSPAGRTDWRAFANRASGERTLGTWQSFISGLPPHDAIILD</sequence>
<dbReference type="GeneID" id="25985980"/>
<feature type="compositionally biased region" description="Low complexity" evidence="1">
    <location>
        <begin position="385"/>
        <end position="401"/>
    </location>
</feature>
<evidence type="ECO:0000313" key="3">
    <source>
        <dbReference type="Proteomes" id="UP000002748"/>
    </source>
</evidence>
<dbReference type="Proteomes" id="UP000002748">
    <property type="component" value="Unassembled WGS sequence"/>
</dbReference>
<feature type="compositionally biased region" description="Low complexity" evidence="1">
    <location>
        <begin position="144"/>
        <end position="153"/>
    </location>
</feature>
<feature type="region of interest" description="Disordered" evidence="1">
    <location>
        <begin position="85"/>
        <end position="318"/>
    </location>
</feature>
<feature type="compositionally biased region" description="Acidic residues" evidence="1">
    <location>
        <begin position="163"/>
        <end position="199"/>
    </location>
</feature>
<dbReference type="EMBL" id="ALBS01000202">
    <property type="protein sequence ID" value="EJT48558.1"/>
    <property type="molecule type" value="Genomic_DNA"/>
</dbReference>
<dbReference type="RefSeq" id="XP_014179203.1">
    <property type="nucleotide sequence ID" value="XM_014323728.1"/>
</dbReference>
<feature type="compositionally biased region" description="Basic and acidic residues" evidence="1">
    <location>
        <begin position="279"/>
        <end position="289"/>
    </location>
</feature>
<protein>
    <submittedName>
        <fullName evidence="2">Uncharacterized protein</fullName>
    </submittedName>
</protein>
<evidence type="ECO:0000256" key="1">
    <source>
        <dbReference type="SAM" id="MobiDB-lite"/>
    </source>
</evidence>